<name>A0A5J5ESR5_9PEZI</name>
<dbReference type="AlphaFoldDB" id="A0A5J5ESR5"/>
<comment type="caution">
    <text evidence="1">The sequence shown here is derived from an EMBL/GenBank/DDBJ whole genome shotgun (WGS) entry which is preliminary data.</text>
</comment>
<evidence type="ECO:0000313" key="1">
    <source>
        <dbReference type="EMBL" id="KAA8902548.1"/>
    </source>
</evidence>
<keyword evidence="2" id="KW-1185">Reference proteome</keyword>
<feature type="non-terminal residue" evidence="1">
    <location>
        <position position="1"/>
    </location>
</feature>
<dbReference type="Pfam" id="PF14223">
    <property type="entry name" value="Retrotran_gag_2"/>
    <property type="match status" value="1"/>
</dbReference>
<dbReference type="InParanoid" id="A0A5J5ESR5"/>
<reference evidence="1 2" key="1">
    <citation type="submission" date="2019-09" db="EMBL/GenBank/DDBJ databases">
        <title>Draft genome of the ectomycorrhizal ascomycete Sphaerosporella brunnea.</title>
        <authorList>
            <consortium name="DOE Joint Genome Institute"/>
            <person name="Benucci G.M."/>
            <person name="Marozzi G."/>
            <person name="Antonielli L."/>
            <person name="Sanchez S."/>
            <person name="Marco P."/>
            <person name="Wang X."/>
            <person name="Falini L.B."/>
            <person name="Barry K."/>
            <person name="Haridas S."/>
            <person name="Lipzen A."/>
            <person name="Labutti K."/>
            <person name="Grigoriev I.V."/>
            <person name="Murat C."/>
            <person name="Martin F."/>
            <person name="Albertini E."/>
            <person name="Donnini D."/>
            <person name="Bonito G."/>
        </authorList>
    </citation>
    <scope>NUCLEOTIDE SEQUENCE [LARGE SCALE GENOMIC DNA]</scope>
    <source>
        <strain evidence="1 2">Sb_GMNB300</strain>
    </source>
</reference>
<dbReference type="EMBL" id="VXIS01000131">
    <property type="protein sequence ID" value="KAA8902548.1"/>
    <property type="molecule type" value="Genomic_DNA"/>
</dbReference>
<feature type="non-terminal residue" evidence="1">
    <location>
        <position position="143"/>
    </location>
</feature>
<evidence type="ECO:0000313" key="2">
    <source>
        <dbReference type="Proteomes" id="UP000326924"/>
    </source>
</evidence>
<protein>
    <recommendedName>
        <fullName evidence="3">DUF4219 domain-containing protein</fullName>
    </recommendedName>
</protein>
<accession>A0A5J5ESR5</accession>
<proteinExistence type="predicted"/>
<gene>
    <name evidence="1" type="ORF">FN846DRAFT_757616</name>
</gene>
<dbReference type="Proteomes" id="UP000326924">
    <property type="component" value="Unassembled WGS sequence"/>
</dbReference>
<evidence type="ECO:0008006" key="3">
    <source>
        <dbReference type="Google" id="ProtNLM"/>
    </source>
</evidence>
<dbReference type="OrthoDB" id="2802317at2759"/>
<sequence length="143" mass="16383">ISESGFTIEHLSDGNYSRWSMRMRDILMAKGVWEVVDGTDTDPSLADGKVATRATEQDRALAREIREYRQRVMKAASTIRLGLDDSLAVRYSDDTFSDPKLLWDTLKTDQEAVVRHDEEYLESTLFDVKLEECGSVRSYVNRI</sequence>
<organism evidence="1 2">
    <name type="scientific">Sphaerosporella brunnea</name>
    <dbReference type="NCBI Taxonomy" id="1250544"/>
    <lineage>
        <taxon>Eukaryota</taxon>
        <taxon>Fungi</taxon>
        <taxon>Dikarya</taxon>
        <taxon>Ascomycota</taxon>
        <taxon>Pezizomycotina</taxon>
        <taxon>Pezizomycetes</taxon>
        <taxon>Pezizales</taxon>
        <taxon>Pyronemataceae</taxon>
        <taxon>Sphaerosporella</taxon>
    </lineage>
</organism>